<dbReference type="PANTHER" id="PTHR10961:SF46">
    <property type="entry name" value="PEROXISOMAL SARCOSINE OXIDASE"/>
    <property type="match status" value="1"/>
</dbReference>
<dbReference type="InterPro" id="IPR036188">
    <property type="entry name" value="FAD/NAD-bd_sf"/>
</dbReference>
<accession>A0A081K692</accession>
<comment type="caution">
    <text evidence="6">The sequence shown here is derived from an EMBL/GenBank/DDBJ whole genome shotgun (WGS) entry which is preliminary data.</text>
</comment>
<dbReference type="SUPFAM" id="SSF54373">
    <property type="entry name" value="FAD-linked reductases, C-terminal domain"/>
    <property type="match status" value="1"/>
</dbReference>
<organism evidence="6 7">
    <name type="scientific">Endozoicomonas elysicola</name>
    <dbReference type="NCBI Taxonomy" id="305900"/>
    <lineage>
        <taxon>Bacteria</taxon>
        <taxon>Pseudomonadati</taxon>
        <taxon>Pseudomonadota</taxon>
        <taxon>Gammaproteobacteria</taxon>
        <taxon>Oceanospirillales</taxon>
        <taxon>Endozoicomonadaceae</taxon>
        <taxon>Endozoicomonas</taxon>
    </lineage>
</organism>
<dbReference type="SUPFAM" id="SSF51905">
    <property type="entry name" value="FAD/NAD(P)-binding domain"/>
    <property type="match status" value="1"/>
</dbReference>
<dbReference type="STRING" id="305900.GV64_01945"/>
<dbReference type="RefSeq" id="WP_020582199.1">
    <property type="nucleotide sequence ID" value="NZ_JOJP01000001.1"/>
</dbReference>
<evidence type="ECO:0000313" key="7">
    <source>
        <dbReference type="Proteomes" id="UP000027997"/>
    </source>
</evidence>
<dbReference type="InterPro" id="IPR045170">
    <property type="entry name" value="MTOX"/>
</dbReference>
<protein>
    <recommendedName>
        <fullName evidence="5">FAD dependent oxidoreductase domain-containing protein</fullName>
    </recommendedName>
</protein>
<sequence length="400" mass="44267">MNRRALLKGLAVSPFIAYNETGSTKSPFGSMHVAVIGSGAFGCWTALNLVEQGVQVTLIDPWGPGNSRSSSGGESRLIRSVYGANPIYTQWVQRSFELWLKLQKQAGQRIYFPTGLLWMFSGDDELMQESLPVVEKAGYRIDTLPMNHAEKQFPHINFSDVKSVYYEHSAGYLLSRVACQIIEDRVCKLGGRVIREAALPIHQLSGGLDKITLADGASLYADHFVFACGPWLGQLLPDLLQPIIIPTRQDVLFFGLPEHSEYTQSMPSWVNIGDRIFYGMANPENRGFKVADHSAGDVINPTTVDRTVDIASLKRASEFLSHRFPDLDGAPLVESRVCQYENSPDTHLVIDQYPDADNAWVVGGGSGQGFKISPAVGEYVCSRILERVDHEPLFGISRFL</sequence>
<comment type="cofactor">
    <cofactor evidence="1">
        <name>FAD</name>
        <dbReference type="ChEBI" id="CHEBI:57692"/>
    </cofactor>
</comment>
<evidence type="ECO:0000256" key="3">
    <source>
        <dbReference type="ARBA" id="ARBA00022827"/>
    </source>
</evidence>
<evidence type="ECO:0000313" key="6">
    <source>
        <dbReference type="EMBL" id="KEI69668.1"/>
    </source>
</evidence>
<dbReference type="EMBL" id="JOJP01000001">
    <property type="protein sequence ID" value="KEI69668.1"/>
    <property type="molecule type" value="Genomic_DNA"/>
</dbReference>
<evidence type="ECO:0000259" key="5">
    <source>
        <dbReference type="Pfam" id="PF01266"/>
    </source>
</evidence>
<dbReference type="GO" id="GO:0050660">
    <property type="term" value="F:flavin adenine dinucleotide binding"/>
    <property type="evidence" value="ECO:0007669"/>
    <property type="project" value="InterPro"/>
</dbReference>
<proteinExistence type="predicted"/>
<keyword evidence="7" id="KW-1185">Reference proteome</keyword>
<dbReference type="Gene3D" id="3.50.50.60">
    <property type="entry name" value="FAD/NAD(P)-binding domain"/>
    <property type="match status" value="1"/>
</dbReference>
<keyword evidence="3" id="KW-0274">FAD</keyword>
<name>A0A081K692_9GAMM</name>
<reference evidence="6 7" key="1">
    <citation type="submission" date="2014-06" db="EMBL/GenBank/DDBJ databases">
        <title>Whole Genome Sequences of Three Symbiotic Endozoicomonas Bacteria.</title>
        <authorList>
            <person name="Neave M.J."/>
            <person name="Apprill A."/>
            <person name="Voolstra C.R."/>
        </authorList>
    </citation>
    <scope>NUCLEOTIDE SEQUENCE [LARGE SCALE GENOMIC DNA]</scope>
    <source>
        <strain evidence="6 7">DSM 22380</strain>
    </source>
</reference>
<dbReference type="eggNOG" id="COG0665">
    <property type="taxonomic scope" value="Bacteria"/>
</dbReference>
<evidence type="ECO:0000256" key="4">
    <source>
        <dbReference type="ARBA" id="ARBA00023002"/>
    </source>
</evidence>
<gene>
    <name evidence="6" type="ORF">GV64_01945</name>
</gene>
<dbReference type="Pfam" id="PF01266">
    <property type="entry name" value="DAO"/>
    <property type="match status" value="1"/>
</dbReference>
<keyword evidence="2" id="KW-0285">Flavoprotein</keyword>
<feature type="domain" description="FAD dependent oxidoreductase" evidence="5">
    <location>
        <begin position="32"/>
        <end position="382"/>
    </location>
</feature>
<dbReference type="Proteomes" id="UP000027997">
    <property type="component" value="Unassembled WGS sequence"/>
</dbReference>
<dbReference type="Gene3D" id="3.30.9.10">
    <property type="entry name" value="D-Amino Acid Oxidase, subunit A, domain 2"/>
    <property type="match status" value="1"/>
</dbReference>
<dbReference type="PANTHER" id="PTHR10961">
    <property type="entry name" value="PEROXISOMAL SARCOSINE OXIDASE"/>
    <property type="match status" value="1"/>
</dbReference>
<keyword evidence="4" id="KW-0560">Oxidoreductase</keyword>
<evidence type="ECO:0000256" key="1">
    <source>
        <dbReference type="ARBA" id="ARBA00001974"/>
    </source>
</evidence>
<dbReference type="AlphaFoldDB" id="A0A081K692"/>
<evidence type="ECO:0000256" key="2">
    <source>
        <dbReference type="ARBA" id="ARBA00022630"/>
    </source>
</evidence>
<dbReference type="GO" id="GO:0008115">
    <property type="term" value="F:sarcosine oxidase activity"/>
    <property type="evidence" value="ECO:0007669"/>
    <property type="project" value="TreeGrafter"/>
</dbReference>
<dbReference type="InterPro" id="IPR006076">
    <property type="entry name" value="FAD-dep_OxRdtase"/>
</dbReference>